<evidence type="ECO:0000313" key="2">
    <source>
        <dbReference type="EMBL" id="GAA1989696.1"/>
    </source>
</evidence>
<reference evidence="2 3" key="1">
    <citation type="journal article" date="2019" name="Int. J. Syst. Evol. Microbiol.">
        <title>The Global Catalogue of Microorganisms (GCM) 10K type strain sequencing project: providing services to taxonomists for standard genome sequencing and annotation.</title>
        <authorList>
            <consortium name="The Broad Institute Genomics Platform"/>
            <consortium name="The Broad Institute Genome Sequencing Center for Infectious Disease"/>
            <person name="Wu L."/>
            <person name="Ma J."/>
        </authorList>
    </citation>
    <scope>NUCLEOTIDE SEQUENCE [LARGE SCALE GENOMIC DNA]</scope>
    <source>
        <strain evidence="2 3">JCM 16013</strain>
    </source>
</reference>
<name>A0ABN2SQE7_9ACTN</name>
<proteinExistence type="predicted"/>
<feature type="region of interest" description="Disordered" evidence="1">
    <location>
        <begin position="41"/>
        <end position="125"/>
    </location>
</feature>
<accession>A0ABN2SQE7</accession>
<dbReference type="RefSeq" id="WP_344660597.1">
    <property type="nucleotide sequence ID" value="NZ_BAAAQM010000042.1"/>
</dbReference>
<keyword evidence="3" id="KW-1185">Reference proteome</keyword>
<comment type="caution">
    <text evidence="2">The sequence shown here is derived from an EMBL/GenBank/DDBJ whole genome shotgun (WGS) entry which is preliminary data.</text>
</comment>
<evidence type="ECO:0000256" key="1">
    <source>
        <dbReference type="SAM" id="MobiDB-lite"/>
    </source>
</evidence>
<feature type="compositionally biased region" description="Gly residues" evidence="1">
    <location>
        <begin position="107"/>
        <end position="125"/>
    </location>
</feature>
<feature type="compositionally biased region" description="Polar residues" evidence="1">
    <location>
        <begin position="53"/>
        <end position="65"/>
    </location>
</feature>
<sequence length="263" mass="25129">MGSLRNPVGSLPPTVYWRRRVLVLLAALAALALILYACSGSGSGKKKPVADGKNTSPAASQSSLPTAGGSSAQASSGGTTASGGASGNGPASSSGGPSSSAGAPSGSAGGPGGGPGGTGGATGASGNGGGCQLTLVLSSQFPQYANGDHPAFTLTAFNKGTADCDIDLGPKTMVLNIFSGSDRIWSSADCGVGGSDIRGIAPGSAQTVTYTWNRLRSAAGCPAGGQPAKFGTYYGVVTLAAGAGPAAPAAQSPAKTFELKSGS</sequence>
<organism evidence="2 3">
    <name type="scientific">Catenulispora subtropica</name>
    <dbReference type="NCBI Taxonomy" id="450798"/>
    <lineage>
        <taxon>Bacteria</taxon>
        <taxon>Bacillati</taxon>
        <taxon>Actinomycetota</taxon>
        <taxon>Actinomycetes</taxon>
        <taxon>Catenulisporales</taxon>
        <taxon>Catenulisporaceae</taxon>
        <taxon>Catenulispora</taxon>
    </lineage>
</organism>
<evidence type="ECO:0000313" key="3">
    <source>
        <dbReference type="Proteomes" id="UP001499854"/>
    </source>
</evidence>
<dbReference type="EMBL" id="BAAAQM010000042">
    <property type="protein sequence ID" value="GAA1989696.1"/>
    <property type="molecule type" value="Genomic_DNA"/>
</dbReference>
<protein>
    <submittedName>
        <fullName evidence="2">Uncharacterized protein</fullName>
    </submittedName>
</protein>
<feature type="compositionally biased region" description="Low complexity" evidence="1">
    <location>
        <begin position="88"/>
        <end position="106"/>
    </location>
</feature>
<feature type="compositionally biased region" description="Low complexity" evidence="1">
    <location>
        <begin position="66"/>
        <end position="79"/>
    </location>
</feature>
<dbReference type="Proteomes" id="UP001499854">
    <property type="component" value="Unassembled WGS sequence"/>
</dbReference>
<gene>
    <name evidence="2" type="ORF">GCM10009838_60900</name>
</gene>